<feature type="region of interest" description="Disordered" evidence="1">
    <location>
        <begin position="162"/>
        <end position="187"/>
    </location>
</feature>
<protein>
    <recommendedName>
        <fullName evidence="4">Protein kinase domain-containing protein</fullName>
    </recommendedName>
</protein>
<evidence type="ECO:0000256" key="1">
    <source>
        <dbReference type="SAM" id="MobiDB-lite"/>
    </source>
</evidence>
<name>A0ABQ6MA13_9STRA</name>
<organism evidence="2 3">
    <name type="scientific">Tetraparma gracilis</name>
    <dbReference type="NCBI Taxonomy" id="2962635"/>
    <lineage>
        <taxon>Eukaryota</taxon>
        <taxon>Sar</taxon>
        <taxon>Stramenopiles</taxon>
        <taxon>Ochrophyta</taxon>
        <taxon>Bolidophyceae</taxon>
        <taxon>Parmales</taxon>
        <taxon>Triparmaceae</taxon>
        <taxon>Tetraparma</taxon>
    </lineage>
</organism>
<evidence type="ECO:0000313" key="2">
    <source>
        <dbReference type="EMBL" id="GMI22325.1"/>
    </source>
</evidence>
<comment type="caution">
    <text evidence="2">The sequence shown here is derived from an EMBL/GenBank/DDBJ whole genome shotgun (WGS) entry which is preliminary data.</text>
</comment>
<dbReference type="Proteomes" id="UP001165060">
    <property type="component" value="Unassembled WGS sequence"/>
</dbReference>
<sequence>MTDFADPFLSHFLQASSDGKYLAGEDEWKDFFGSVLSSGLCTGPSAYRAFETIWLESLASSRAFSEESSTPRLSFDSLKSRILEMHPVKDAQEALSAASAINLQAQNLTSLLNNWDPSKLDEDKCRQLLSVLYGLEKEHLQQTAECAALTKEVADKMESTRLLSLTSSNSNSSSSSSGPAHADSGSAAASSTTLANPLMFYKQNIALIEKAALKHKVRYTSPSGAVTVTRGADRGRAAVDVYGFGQTFTDTNNISVHRGQGSLKGKLVDVVSLVVPKTKVSPAAVAAAWSGYSATKSLALASACVPRAVGVEDDGDDISYHYEWIPARSLSSLMYDARIRKGGDFCLGENSALFRHWSREVLVALNQLHSQCPHVLLNAHDVGPSNFMVARQGTSARLGRLLWGNVYDPAAGPPPRAFFRERECALLRGFGRIMRGMLSFEKEEDALGAFVPDASKTFDARKMVAAEAADADSASAPLVFPATVLVGQRLLVKLPPVGSLKQVRDDTGALGPRCAWHKPVLGKVGGESGSGVCMQVLSQNITTTLEVDARGNASVVLFASRAGLCDIQIPFYDPALKDVPNAMCTLTIACEVTPAPCSNGLSAVMRACRDSGNETENFTTLSGLLDHKYFEELGVGDLENVMSAYEAYFAEGVKASGGGSTSIL</sequence>
<evidence type="ECO:0000313" key="3">
    <source>
        <dbReference type="Proteomes" id="UP001165060"/>
    </source>
</evidence>
<proteinExistence type="predicted"/>
<accession>A0ABQ6MA13</accession>
<reference evidence="2 3" key="1">
    <citation type="journal article" date="2023" name="Commun. Biol.">
        <title>Genome analysis of Parmales, the sister group of diatoms, reveals the evolutionary specialization of diatoms from phago-mixotrophs to photoautotrophs.</title>
        <authorList>
            <person name="Ban H."/>
            <person name="Sato S."/>
            <person name="Yoshikawa S."/>
            <person name="Yamada K."/>
            <person name="Nakamura Y."/>
            <person name="Ichinomiya M."/>
            <person name="Sato N."/>
            <person name="Blanc-Mathieu R."/>
            <person name="Endo H."/>
            <person name="Kuwata A."/>
            <person name="Ogata H."/>
        </authorList>
    </citation>
    <scope>NUCLEOTIDE SEQUENCE [LARGE SCALE GENOMIC DNA]</scope>
</reference>
<keyword evidence="3" id="KW-1185">Reference proteome</keyword>
<evidence type="ECO:0008006" key="4">
    <source>
        <dbReference type="Google" id="ProtNLM"/>
    </source>
</evidence>
<dbReference type="EMBL" id="BRYB01002596">
    <property type="protein sequence ID" value="GMI22325.1"/>
    <property type="molecule type" value="Genomic_DNA"/>
</dbReference>
<gene>
    <name evidence="2" type="ORF">TeGR_g4080</name>
</gene>